<feature type="domain" description="PAS" evidence="7">
    <location>
        <begin position="5"/>
        <end position="75"/>
    </location>
</feature>
<accession>A0ABV8UBW5</accession>
<dbReference type="CDD" id="cd00082">
    <property type="entry name" value="HisKA"/>
    <property type="match status" value="1"/>
</dbReference>
<dbReference type="InterPro" id="IPR004358">
    <property type="entry name" value="Sig_transdc_His_kin-like_C"/>
</dbReference>
<evidence type="ECO:0000313" key="9">
    <source>
        <dbReference type="Proteomes" id="UP001595776"/>
    </source>
</evidence>
<dbReference type="Gene3D" id="3.30.565.10">
    <property type="entry name" value="Histidine kinase-like ATPase, C-terminal domain"/>
    <property type="match status" value="1"/>
</dbReference>
<evidence type="ECO:0000259" key="7">
    <source>
        <dbReference type="PROSITE" id="PS50112"/>
    </source>
</evidence>
<dbReference type="InterPro" id="IPR013655">
    <property type="entry name" value="PAS_fold_3"/>
</dbReference>
<dbReference type="SMART" id="SM00387">
    <property type="entry name" value="HATPase_c"/>
    <property type="match status" value="1"/>
</dbReference>
<evidence type="ECO:0000256" key="2">
    <source>
        <dbReference type="ARBA" id="ARBA00012438"/>
    </source>
</evidence>
<dbReference type="SUPFAM" id="SSF55874">
    <property type="entry name" value="ATPase domain of HSP90 chaperone/DNA topoisomerase II/histidine kinase"/>
    <property type="match status" value="1"/>
</dbReference>
<dbReference type="Pfam" id="PF08447">
    <property type="entry name" value="PAS_3"/>
    <property type="match status" value="1"/>
</dbReference>
<dbReference type="Gene3D" id="1.10.287.130">
    <property type="match status" value="1"/>
</dbReference>
<dbReference type="InterPro" id="IPR003594">
    <property type="entry name" value="HATPase_dom"/>
</dbReference>
<feature type="domain" description="Histidine kinase" evidence="6">
    <location>
        <begin position="294"/>
        <end position="517"/>
    </location>
</feature>
<dbReference type="PANTHER" id="PTHR43047">
    <property type="entry name" value="TWO-COMPONENT HISTIDINE PROTEIN KINASE"/>
    <property type="match status" value="1"/>
</dbReference>
<dbReference type="InterPro" id="IPR036890">
    <property type="entry name" value="HATPase_C_sf"/>
</dbReference>
<keyword evidence="4" id="KW-0808">Transferase</keyword>
<proteinExistence type="predicted"/>
<dbReference type="Pfam" id="PF00512">
    <property type="entry name" value="HisKA"/>
    <property type="match status" value="1"/>
</dbReference>
<keyword evidence="3" id="KW-0597">Phosphoprotein</keyword>
<dbReference type="PROSITE" id="PS50109">
    <property type="entry name" value="HIS_KIN"/>
    <property type="match status" value="1"/>
</dbReference>
<feature type="domain" description="PAS" evidence="7">
    <location>
        <begin position="173"/>
        <end position="220"/>
    </location>
</feature>
<dbReference type="SUPFAM" id="SSF47384">
    <property type="entry name" value="Homodimeric domain of signal transducing histidine kinase"/>
    <property type="match status" value="1"/>
</dbReference>
<dbReference type="GO" id="GO:0016301">
    <property type="term" value="F:kinase activity"/>
    <property type="evidence" value="ECO:0007669"/>
    <property type="project" value="UniProtKB-KW"/>
</dbReference>
<dbReference type="InterPro" id="IPR005467">
    <property type="entry name" value="His_kinase_dom"/>
</dbReference>
<dbReference type="Pfam" id="PF13426">
    <property type="entry name" value="PAS_9"/>
    <property type="match status" value="1"/>
</dbReference>
<dbReference type="InterPro" id="IPR003661">
    <property type="entry name" value="HisK_dim/P_dom"/>
</dbReference>
<evidence type="ECO:0000256" key="3">
    <source>
        <dbReference type="ARBA" id="ARBA00022553"/>
    </source>
</evidence>
<evidence type="ECO:0000256" key="4">
    <source>
        <dbReference type="ARBA" id="ARBA00022679"/>
    </source>
</evidence>
<evidence type="ECO:0000313" key="8">
    <source>
        <dbReference type="EMBL" id="MFC4348681.1"/>
    </source>
</evidence>
<sequence length="521" mass="57765">MVKDFVSLISDLVGIANDAALLVDENGEIVFANAGATHLTGYEIQELIGASYEMLVPKESLPSHKGLFKNHMESGPSKHLMGARRGIDLITKDGERRQVGISLAKQTSLGQKFVGVVLTDYTEMEIALSKLRANDLLLTQTITQLKRAQRRFTFAQALSGVGSWDWDIASGELFWSDEVYTIFGLKPGDIQPTYEAFLEFIHPEDRAQVETAVQNTLDDPTERYDIIHRIFLPSGEVRIVREMGLVEVDEGSKPVLMVGSVQDITEAQQLKQKTENALMREIEASRTKTEFLANLSHELRTPLNAVIGFSTLLKDTQLDNLDAQSVAEYATYIHEAGTHLHHLVDDILEVSRIDLGIVELKEADVDLGKVVQTVQAILNSRALEKGIAIIYDFDLDLPFRLDGDELRIKQMLLNLMGNSAKFCPHGSVITVRVRLREDNGIQIEVADNGPGMEQEQVETILGRFNRAESALTRTFEGGLGLGLTLTKAYLSLHDATMAIETAPGKGMKVQLNFPPERTINL</sequence>
<gene>
    <name evidence="8" type="ORF">ACFO5Q_12580</name>
</gene>
<comment type="caution">
    <text evidence="8">The sequence shown here is derived from an EMBL/GenBank/DDBJ whole genome shotgun (WGS) entry which is preliminary data.</text>
</comment>
<dbReference type="Gene3D" id="3.30.450.20">
    <property type="entry name" value="PAS domain"/>
    <property type="match status" value="2"/>
</dbReference>
<dbReference type="Pfam" id="PF02518">
    <property type="entry name" value="HATPase_c"/>
    <property type="match status" value="1"/>
</dbReference>
<dbReference type="CDD" id="cd00130">
    <property type="entry name" value="PAS"/>
    <property type="match status" value="2"/>
</dbReference>
<dbReference type="EC" id="2.7.13.3" evidence="2"/>
<dbReference type="InterPro" id="IPR035965">
    <property type="entry name" value="PAS-like_dom_sf"/>
</dbReference>
<name>A0ABV8UBW5_9PROT</name>
<evidence type="ECO:0000256" key="5">
    <source>
        <dbReference type="ARBA" id="ARBA00022777"/>
    </source>
</evidence>
<dbReference type="SMART" id="SM00388">
    <property type="entry name" value="HisKA"/>
    <property type="match status" value="1"/>
</dbReference>
<protein>
    <recommendedName>
        <fullName evidence="2">histidine kinase</fullName>
        <ecNumber evidence="2">2.7.13.3</ecNumber>
    </recommendedName>
</protein>
<dbReference type="Gene3D" id="2.10.70.100">
    <property type="match status" value="1"/>
</dbReference>
<dbReference type="PRINTS" id="PR00344">
    <property type="entry name" value="BCTRLSENSOR"/>
</dbReference>
<keyword evidence="5 8" id="KW-0418">Kinase</keyword>
<dbReference type="RefSeq" id="WP_068143148.1">
    <property type="nucleotide sequence ID" value="NZ_JBHSCR010000014.1"/>
</dbReference>
<dbReference type="SUPFAM" id="SSF55785">
    <property type="entry name" value="PYP-like sensor domain (PAS domain)"/>
    <property type="match status" value="2"/>
</dbReference>
<keyword evidence="9" id="KW-1185">Reference proteome</keyword>
<dbReference type="InterPro" id="IPR000014">
    <property type="entry name" value="PAS"/>
</dbReference>
<dbReference type="SMART" id="SM00091">
    <property type="entry name" value="PAS"/>
    <property type="match status" value="2"/>
</dbReference>
<organism evidence="8 9">
    <name type="scientific">Kordiimonas lipolytica</name>
    <dbReference type="NCBI Taxonomy" id="1662421"/>
    <lineage>
        <taxon>Bacteria</taxon>
        <taxon>Pseudomonadati</taxon>
        <taxon>Pseudomonadota</taxon>
        <taxon>Alphaproteobacteria</taxon>
        <taxon>Kordiimonadales</taxon>
        <taxon>Kordiimonadaceae</taxon>
        <taxon>Kordiimonas</taxon>
    </lineage>
</organism>
<dbReference type="PROSITE" id="PS50112">
    <property type="entry name" value="PAS"/>
    <property type="match status" value="2"/>
</dbReference>
<evidence type="ECO:0000259" key="6">
    <source>
        <dbReference type="PROSITE" id="PS50109"/>
    </source>
</evidence>
<dbReference type="NCBIfam" id="TIGR00229">
    <property type="entry name" value="sensory_box"/>
    <property type="match status" value="2"/>
</dbReference>
<dbReference type="Proteomes" id="UP001595776">
    <property type="component" value="Unassembled WGS sequence"/>
</dbReference>
<reference evidence="9" key="1">
    <citation type="journal article" date="2019" name="Int. J. Syst. Evol. Microbiol.">
        <title>The Global Catalogue of Microorganisms (GCM) 10K type strain sequencing project: providing services to taxonomists for standard genome sequencing and annotation.</title>
        <authorList>
            <consortium name="The Broad Institute Genomics Platform"/>
            <consortium name="The Broad Institute Genome Sequencing Center for Infectious Disease"/>
            <person name="Wu L."/>
            <person name="Ma J."/>
        </authorList>
    </citation>
    <scope>NUCLEOTIDE SEQUENCE [LARGE SCALE GENOMIC DNA]</scope>
    <source>
        <strain evidence="9">CGMCC 1.15304</strain>
    </source>
</reference>
<evidence type="ECO:0000256" key="1">
    <source>
        <dbReference type="ARBA" id="ARBA00000085"/>
    </source>
</evidence>
<dbReference type="EMBL" id="JBHSCR010000014">
    <property type="protein sequence ID" value="MFC4348681.1"/>
    <property type="molecule type" value="Genomic_DNA"/>
</dbReference>
<dbReference type="InterPro" id="IPR036097">
    <property type="entry name" value="HisK_dim/P_sf"/>
</dbReference>
<comment type="catalytic activity">
    <reaction evidence="1">
        <text>ATP + protein L-histidine = ADP + protein N-phospho-L-histidine.</text>
        <dbReference type="EC" id="2.7.13.3"/>
    </reaction>
</comment>